<dbReference type="InterPro" id="IPR044861">
    <property type="entry name" value="IPNS-like_FE2OG_OXY"/>
</dbReference>
<dbReference type="InterPro" id="IPR005123">
    <property type="entry name" value="Oxoglu/Fe-dep_dioxygenase_dom"/>
</dbReference>
<name>A0AAQ3P111_VIGMU</name>
<accession>A0AAQ3P111</accession>
<keyword evidence="2" id="KW-0408">Iron</keyword>
<dbReference type="SUPFAM" id="SSF51197">
    <property type="entry name" value="Clavaminate synthase-like"/>
    <property type="match status" value="2"/>
</dbReference>
<dbReference type="InterPro" id="IPR027443">
    <property type="entry name" value="IPNS-like_sf"/>
</dbReference>
<evidence type="ECO:0000313" key="8">
    <source>
        <dbReference type="Proteomes" id="UP001374535"/>
    </source>
</evidence>
<dbReference type="Proteomes" id="UP001374535">
    <property type="component" value="Chromosome 2"/>
</dbReference>
<dbReference type="PANTHER" id="PTHR47990">
    <property type="entry name" value="2-OXOGLUTARATE (2OG) AND FE(II)-DEPENDENT OXYGENASE SUPERFAMILY PROTEIN-RELATED"/>
    <property type="match status" value="1"/>
</dbReference>
<keyword evidence="1" id="KW-0479">Metal-binding</keyword>
<dbReference type="Pfam" id="PF03171">
    <property type="entry name" value="2OG-FeII_Oxy"/>
    <property type="match status" value="2"/>
</dbReference>
<reference evidence="7 8" key="1">
    <citation type="journal article" date="2023" name="Life. Sci Alliance">
        <title>Evolutionary insights into 3D genome organization and epigenetic landscape of Vigna mungo.</title>
        <authorList>
            <person name="Junaid A."/>
            <person name="Singh B."/>
            <person name="Bhatia S."/>
        </authorList>
    </citation>
    <scope>NUCLEOTIDE SEQUENCE [LARGE SCALE GENOMIC DNA]</scope>
    <source>
        <strain evidence="7">Urdbean</strain>
    </source>
</reference>
<feature type="domain" description="Fe2OG dioxygenase" evidence="6">
    <location>
        <begin position="462"/>
        <end position="563"/>
    </location>
</feature>
<proteinExistence type="predicted"/>
<protein>
    <recommendedName>
        <fullName evidence="4">2-oxoglutarate-dependent dioxygenase DAO</fullName>
    </recommendedName>
    <alternativeName>
        <fullName evidence="5">Protein DIOXYGENASE FOR AUXIN OXIDATION</fullName>
    </alternativeName>
</protein>
<keyword evidence="8" id="KW-1185">Reference proteome</keyword>
<evidence type="ECO:0000313" key="7">
    <source>
        <dbReference type="EMBL" id="WVZ19408.1"/>
    </source>
</evidence>
<comment type="function">
    <text evidence="3">2-oxoglutarate-dependent dioxygenase essential for auxin catabolism and maintenance of auxin homeostasis in reproductive organs. Catalyzes the irreversible oxidation of indole-3-acetic acid (IAA) to the biologically inactive 2-oxoindole-3-acetic acid (OxIAA).</text>
</comment>
<organism evidence="7 8">
    <name type="scientific">Vigna mungo</name>
    <name type="common">Black gram</name>
    <name type="synonym">Phaseolus mungo</name>
    <dbReference type="NCBI Taxonomy" id="3915"/>
    <lineage>
        <taxon>Eukaryota</taxon>
        <taxon>Viridiplantae</taxon>
        <taxon>Streptophyta</taxon>
        <taxon>Embryophyta</taxon>
        <taxon>Tracheophyta</taxon>
        <taxon>Spermatophyta</taxon>
        <taxon>Magnoliopsida</taxon>
        <taxon>eudicotyledons</taxon>
        <taxon>Gunneridae</taxon>
        <taxon>Pentapetalae</taxon>
        <taxon>rosids</taxon>
        <taxon>fabids</taxon>
        <taxon>Fabales</taxon>
        <taxon>Fabaceae</taxon>
        <taxon>Papilionoideae</taxon>
        <taxon>50 kb inversion clade</taxon>
        <taxon>NPAAA clade</taxon>
        <taxon>indigoferoid/millettioid clade</taxon>
        <taxon>Phaseoleae</taxon>
        <taxon>Vigna</taxon>
    </lineage>
</organism>
<dbReference type="GO" id="GO:0046872">
    <property type="term" value="F:metal ion binding"/>
    <property type="evidence" value="ECO:0007669"/>
    <property type="project" value="UniProtKB-KW"/>
</dbReference>
<evidence type="ECO:0000256" key="1">
    <source>
        <dbReference type="ARBA" id="ARBA00022723"/>
    </source>
</evidence>
<gene>
    <name evidence="7" type="ORF">V8G54_006730</name>
</gene>
<dbReference type="InterPro" id="IPR026992">
    <property type="entry name" value="DIOX_N"/>
</dbReference>
<dbReference type="Pfam" id="PF14226">
    <property type="entry name" value="DIOX_N"/>
    <property type="match status" value="2"/>
</dbReference>
<dbReference type="PROSITE" id="PS51471">
    <property type="entry name" value="FE2OG_OXY"/>
    <property type="match status" value="2"/>
</dbReference>
<sequence length="622" mass="70620">MTISCFDFWKGGMIVEEGSEEWKEMSMKVKEACESDGCFLLRCDDINSNGAREELLKNMKALFHLPQETKQQYISPKPFRSFSLYNYMDTHYESFGLDDVLLSTSVGTLANLIWPHGNPHFCETVKGMSLKMSEVSLVILKMIVEGYGLSQHHITHVENMKSSSDVRLNMYNTDKSNTENKYKSNAHTDKNTLTILCENEVQGLQVLSKTGTWIDIVIPENCFVVIVGDALKAWSNGRLHAATHRVIMSGEKERYTFGVFVAPKGEMKIEVPGGLVDDKDHPLRYRPFNYREFLNFFASTRSRNMENALEGGMTLEEGSEEWKEMSMKVKEACESDGCFLLRCDEINSKGAREELFKNMKALFHLSQETKQQHIIPKPFNSFNVHKFMNTHYESFGLDDVLLSTSVDTLARLMWPQGNPHFCETLKGMSLKMSEVSLVILKMIVEGYGLSQHHISDVENMKSCSHVRLNMYNTDKNNIADNDTSNGHTDKNTLTILCENEVQGLQVLAKTGTWVDIVIPQNCFVVIVGDTLKAWSNGRLHAATHRVIMSGEKERYTFGVFVAPKEEMKIEVPRGLVDDKVHPLRYRPFNFGEFISRFVSTRNDNAVDVFAGNDNTVDVFGGL</sequence>
<dbReference type="AlphaFoldDB" id="A0AAQ3P111"/>
<dbReference type="InterPro" id="IPR050231">
    <property type="entry name" value="Iron_ascorbate_oxido_reductase"/>
</dbReference>
<feature type="domain" description="Fe2OG dioxygenase" evidence="6">
    <location>
        <begin position="162"/>
        <end position="263"/>
    </location>
</feature>
<evidence type="ECO:0000256" key="4">
    <source>
        <dbReference type="ARBA" id="ARBA00074102"/>
    </source>
</evidence>
<evidence type="ECO:0000256" key="5">
    <source>
        <dbReference type="ARBA" id="ARBA00076740"/>
    </source>
</evidence>
<evidence type="ECO:0000259" key="6">
    <source>
        <dbReference type="PROSITE" id="PS51471"/>
    </source>
</evidence>
<evidence type="ECO:0000256" key="3">
    <source>
        <dbReference type="ARBA" id="ARBA00054658"/>
    </source>
</evidence>
<dbReference type="EMBL" id="CP144699">
    <property type="protein sequence ID" value="WVZ19408.1"/>
    <property type="molecule type" value="Genomic_DNA"/>
</dbReference>
<dbReference type="Gene3D" id="2.60.120.330">
    <property type="entry name" value="B-lactam Antibiotic, Isopenicillin N Synthase, Chain"/>
    <property type="match status" value="2"/>
</dbReference>
<dbReference type="FunFam" id="2.60.120.330:FF:000017">
    <property type="entry name" value="2-oxoglutarate-dependent dioxygenase DAO"/>
    <property type="match status" value="2"/>
</dbReference>
<evidence type="ECO:0000256" key="2">
    <source>
        <dbReference type="ARBA" id="ARBA00023004"/>
    </source>
</evidence>